<dbReference type="Proteomes" id="UP000600865">
    <property type="component" value="Unassembled WGS sequence"/>
</dbReference>
<feature type="signal peptide" evidence="2">
    <location>
        <begin position="1"/>
        <end position="25"/>
    </location>
</feature>
<feature type="chain" id="PRO_5037846738" description="DUF4129 domain-containing protein" evidence="2">
    <location>
        <begin position="26"/>
        <end position="256"/>
    </location>
</feature>
<comment type="caution">
    <text evidence="3">The sequence shown here is derived from an EMBL/GenBank/DDBJ whole genome shotgun (WGS) entry which is preliminary data.</text>
</comment>
<name>A0A918NHI2_9PROT</name>
<keyword evidence="4" id="KW-1185">Reference proteome</keyword>
<accession>A0A918NHI2</accession>
<gene>
    <name evidence="3" type="ORF">GCM10011309_24480</name>
</gene>
<reference evidence="3 4" key="1">
    <citation type="journal article" date="2014" name="Int. J. Syst. Evol. Microbiol.">
        <title>Complete genome sequence of Corynebacterium casei LMG S-19264T (=DSM 44701T), isolated from a smear-ripened cheese.</title>
        <authorList>
            <consortium name="US DOE Joint Genome Institute (JGI-PGF)"/>
            <person name="Walter F."/>
            <person name="Albersmeier A."/>
            <person name="Kalinowski J."/>
            <person name="Ruckert C."/>
        </authorList>
    </citation>
    <scope>NUCLEOTIDE SEQUENCE [LARGE SCALE GENOMIC DNA]</scope>
    <source>
        <strain evidence="3 4">KCTC 23968</strain>
    </source>
</reference>
<sequence length="256" mass="27810">MIRFLRLICLSIYLACLLGLGFGNAAAQTADSVDVESVNATMPGQADADIESAFRTVKRNEAYQFELAEPIPQRPPNRFMRWLGKVIGAIFKVLGPLLEIAFYLGVGGLILGAIYLIGRAIYETRFAKTPATEAAEPDVPLYQPAQAQARILLDEIDRLAAEGRYGEAVHTLLFRSIQDIDRNRPNVVRRSLTAREIGSLSVLTSDARTAFSTIAGVSELAHFGGVSVNKAGFETARAAYADLAGVAPAQTRRRRA</sequence>
<evidence type="ECO:0008006" key="5">
    <source>
        <dbReference type="Google" id="ProtNLM"/>
    </source>
</evidence>
<evidence type="ECO:0000256" key="1">
    <source>
        <dbReference type="SAM" id="Phobius"/>
    </source>
</evidence>
<evidence type="ECO:0000313" key="3">
    <source>
        <dbReference type="EMBL" id="GGX73523.1"/>
    </source>
</evidence>
<evidence type="ECO:0000256" key="2">
    <source>
        <dbReference type="SAM" id="SignalP"/>
    </source>
</evidence>
<evidence type="ECO:0000313" key="4">
    <source>
        <dbReference type="Proteomes" id="UP000600865"/>
    </source>
</evidence>
<keyword evidence="1" id="KW-0812">Transmembrane</keyword>
<dbReference type="RefSeq" id="WP_189586577.1">
    <property type="nucleotide sequence ID" value="NZ_BMYV01000003.1"/>
</dbReference>
<organism evidence="3 4">
    <name type="scientific">Litorimonas cladophorae</name>
    <dbReference type="NCBI Taxonomy" id="1220491"/>
    <lineage>
        <taxon>Bacteria</taxon>
        <taxon>Pseudomonadati</taxon>
        <taxon>Pseudomonadota</taxon>
        <taxon>Alphaproteobacteria</taxon>
        <taxon>Maricaulales</taxon>
        <taxon>Robiginitomaculaceae</taxon>
    </lineage>
</organism>
<keyword evidence="2" id="KW-0732">Signal</keyword>
<keyword evidence="1" id="KW-0472">Membrane</keyword>
<keyword evidence="1" id="KW-1133">Transmembrane helix</keyword>
<dbReference type="EMBL" id="BMYV01000003">
    <property type="protein sequence ID" value="GGX73523.1"/>
    <property type="molecule type" value="Genomic_DNA"/>
</dbReference>
<protein>
    <recommendedName>
        <fullName evidence="5">DUF4129 domain-containing protein</fullName>
    </recommendedName>
</protein>
<proteinExistence type="predicted"/>
<dbReference type="AlphaFoldDB" id="A0A918NHI2"/>
<feature type="transmembrane region" description="Helical" evidence="1">
    <location>
        <begin position="100"/>
        <end position="118"/>
    </location>
</feature>